<comment type="caution">
    <text evidence="1">The sequence shown here is derived from an EMBL/GenBank/DDBJ whole genome shotgun (WGS) entry which is preliminary data.</text>
</comment>
<dbReference type="Proteomes" id="UP001221142">
    <property type="component" value="Unassembled WGS sequence"/>
</dbReference>
<name>A0AAD7B5I8_9AGAR</name>
<reference evidence="1" key="1">
    <citation type="submission" date="2023-03" db="EMBL/GenBank/DDBJ databases">
        <title>Massive genome expansion in bonnet fungi (Mycena s.s.) driven by repeated elements and novel gene families across ecological guilds.</title>
        <authorList>
            <consortium name="Lawrence Berkeley National Laboratory"/>
            <person name="Harder C.B."/>
            <person name="Miyauchi S."/>
            <person name="Viragh M."/>
            <person name="Kuo A."/>
            <person name="Thoen E."/>
            <person name="Andreopoulos B."/>
            <person name="Lu D."/>
            <person name="Skrede I."/>
            <person name="Drula E."/>
            <person name="Henrissat B."/>
            <person name="Morin E."/>
            <person name="Kohler A."/>
            <person name="Barry K."/>
            <person name="LaButti K."/>
            <person name="Morin E."/>
            <person name="Salamov A."/>
            <person name="Lipzen A."/>
            <person name="Mereny Z."/>
            <person name="Hegedus B."/>
            <person name="Baldrian P."/>
            <person name="Stursova M."/>
            <person name="Weitz H."/>
            <person name="Taylor A."/>
            <person name="Grigoriev I.V."/>
            <person name="Nagy L.G."/>
            <person name="Martin F."/>
            <person name="Kauserud H."/>
        </authorList>
    </citation>
    <scope>NUCLEOTIDE SEQUENCE</scope>
    <source>
        <strain evidence="1">9284</strain>
    </source>
</reference>
<proteinExistence type="predicted"/>
<keyword evidence="2" id="KW-1185">Reference proteome</keyword>
<gene>
    <name evidence="1" type="ORF">FB45DRAFT_942487</name>
</gene>
<organism evidence="1 2">
    <name type="scientific">Roridomyces roridus</name>
    <dbReference type="NCBI Taxonomy" id="1738132"/>
    <lineage>
        <taxon>Eukaryota</taxon>
        <taxon>Fungi</taxon>
        <taxon>Dikarya</taxon>
        <taxon>Basidiomycota</taxon>
        <taxon>Agaricomycotina</taxon>
        <taxon>Agaricomycetes</taxon>
        <taxon>Agaricomycetidae</taxon>
        <taxon>Agaricales</taxon>
        <taxon>Marasmiineae</taxon>
        <taxon>Mycenaceae</taxon>
        <taxon>Roridomyces</taxon>
    </lineage>
</organism>
<evidence type="ECO:0000313" key="2">
    <source>
        <dbReference type="Proteomes" id="UP001221142"/>
    </source>
</evidence>
<dbReference type="EMBL" id="JARKIF010000035">
    <property type="protein sequence ID" value="KAJ7610439.1"/>
    <property type="molecule type" value="Genomic_DNA"/>
</dbReference>
<accession>A0AAD7B5I8</accession>
<protein>
    <submittedName>
        <fullName evidence="1">Uncharacterized protein</fullName>
    </submittedName>
</protein>
<dbReference type="AlphaFoldDB" id="A0AAD7B5I8"/>
<evidence type="ECO:0000313" key="1">
    <source>
        <dbReference type="EMBL" id="KAJ7610439.1"/>
    </source>
</evidence>
<sequence length="107" mass="11816">MLASRLLCPKTTCPRLLVIESGVTLLLALENTRTKNPSVVQALQQASNMFSKLRNAANYGQLQRSLLRKRKPWKASSLTAPPAEFIDGLQRSERGVADRGLAIDPRT</sequence>